<protein>
    <submittedName>
        <fullName evidence="1">Phytanoyl-CoA dioxygenase family protein</fullName>
    </submittedName>
</protein>
<dbReference type="RefSeq" id="WP_106254421.1">
    <property type="nucleotide sequence ID" value="NZ_CAWNSW010000020.1"/>
</dbReference>
<name>A0A2T1ES39_9CYAN</name>
<dbReference type="GO" id="GO:0016706">
    <property type="term" value="F:2-oxoglutarate-dependent dioxygenase activity"/>
    <property type="evidence" value="ECO:0007669"/>
    <property type="project" value="UniProtKB-ARBA"/>
</dbReference>
<sequence>MEEKELRETFERDGFVICKGVFSKEEMKTLLQDIEAAQRRYDSDNLTRGSMTFKSSIFFNEPKLQAFASQQKVIDLLKNLAGPDIWVRWDQAVAKGPGADTFPWHQDNHYSKLIDPHYQFWVALTDSHENNGGLWVQPGSHKKEQPYRKVGYEMVYGGKPESPVLITAEPGDVVIFSSFTLHSTTPNTTQDTRWAYVIEYMSLEHYDPYVTPPYFVVARDGKSCPEFVETYRGRENLLNRVKYRLIDLTPTTKMPGWVKQAQKVLTPGTR</sequence>
<dbReference type="PANTHER" id="PTHR20883:SF48">
    <property type="entry name" value="ECTOINE DIOXYGENASE"/>
    <property type="match status" value="1"/>
</dbReference>
<dbReference type="OrthoDB" id="9814777at2"/>
<accession>A0A2T1ES39</accession>
<dbReference type="AlphaFoldDB" id="A0A2T1ES39"/>
<evidence type="ECO:0000313" key="1">
    <source>
        <dbReference type="EMBL" id="PSB35570.1"/>
    </source>
</evidence>
<comment type="caution">
    <text evidence="1">The sequence shown here is derived from an EMBL/GenBank/DDBJ whole genome shotgun (WGS) entry which is preliminary data.</text>
</comment>
<dbReference type="SUPFAM" id="SSF51197">
    <property type="entry name" value="Clavaminate synthase-like"/>
    <property type="match status" value="1"/>
</dbReference>
<dbReference type="Gene3D" id="2.60.120.620">
    <property type="entry name" value="q2cbj1_9rhob like domain"/>
    <property type="match status" value="1"/>
</dbReference>
<reference evidence="1 2" key="2">
    <citation type="submission" date="2018-03" db="EMBL/GenBank/DDBJ databases">
        <title>The ancient ancestry and fast evolution of plastids.</title>
        <authorList>
            <person name="Moore K.R."/>
            <person name="Magnabosco C."/>
            <person name="Momper L."/>
            <person name="Gold D.A."/>
            <person name="Bosak T."/>
            <person name="Fournier G.P."/>
        </authorList>
    </citation>
    <scope>NUCLEOTIDE SEQUENCE [LARGE SCALE GENOMIC DNA]</scope>
    <source>
        <strain evidence="1 2">ULC18</strain>
    </source>
</reference>
<organism evidence="1 2">
    <name type="scientific">Stenomitos frigidus ULC18</name>
    <dbReference type="NCBI Taxonomy" id="2107698"/>
    <lineage>
        <taxon>Bacteria</taxon>
        <taxon>Bacillati</taxon>
        <taxon>Cyanobacteriota</taxon>
        <taxon>Cyanophyceae</taxon>
        <taxon>Leptolyngbyales</taxon>
        <taxon>Leptolyngbyaceae</taxon>
        <taxon>Stenomitos</taxon>
    </lineage>
</organism>
<keyword evidence="1" id="KW-0560">Oxidoreductase</keyword>
<reference evidence="2" key="1">
    <citation type="submission" date="2018-02" db="EMBL/GenBank/DDBJ databases">
        <authorList>
            <person name="Moore K."/>
            <person name="Momper L."/>
        </authorList>
    </citation>
    <scope>NUCLEOTIDE SEQUENCE [LARGE SCALE GENOMIC DNA]</scope>
    <source>
        <strain evidence="2">ULC18</strain>
    </source>
</reference>
<keyword evidence="1" id="KW-0223">Dioxygenase</keyword>
<dbReference type="InterPro" id="IPR008775">
    <property type="entry name" value="Phytyl_CoA_dOase-like"/>
</dbReference>
<gene>
    <name evidence="1" type="ORF">C7B82_00820</name>
</gene>
<keyword evidence="2" id="KW-1185">Reference proteome</keyword>
<dbReference type="GO" id="GO:0005506">
    <property type="term" value="F:iron ion binding"/>
    <property type="evidence" value="ECO:0007669"/>
    <property type="project" value="UniProtKB-ARBA"/>
</dbReference>
<proteinExistence type="predicted"/>
<dbReference type="Proteomes" id="UP000239576">
    <property type="component" value="Unassembled WGS sequence"/>
</dbReference>
<evidence type="ECO:0000313" key="2">
    <source>
        <dbReference type="Proteomes" id="UP000239576"/>
    </source>
</evidence>
<dbReference type="Pfam" id="PF05721">
    <property type="entry name" value="PhyH"/>
    <property type="match status" value="1"/>
</dbReference>
<dbReference type="PANTHER" id="PTHR20883">
    <property type="entry name" value="PHYTANOYL-COA DIOXYGENASE DOMAIN CONTAINING 1"/>
    <property type="match status" value="1"/>
</dbReference>
<dbReference type="EMBL" id="PVWK01000008">
    <property type="protein sequence ID" value="PSB35570.1"/>
    <property type="molecule type" value="Genomic_DNA"/>
</dbReference>